<comment type="caution">
    <text evidence="8">The sequence shown here is derived from an EMBL/GenBank/DDBJ whole genome shotgun (WGS) entry which is preliminary data.</text>
</comment>
<sequence length="780" mass="82025">MSRTHRPSPALVFSLTTSAGLLAALSLWVRGRPVSHWERDLFALLNHLPTAVTPVLVVVMQAGSYLAVFVAALAAAAFRRTALARDLLVAGNLAYWLAVAGKLAVARERPATLLADVRIHDTVTGGLGYPSGHVAVASALGLVAARAVPRHRRGYAWAGIALVAVARVHVGAHLPADALGGFLVGWLAVCLTRLVVGDIGPERSADRIQRALRDQGVDVARLEAVDGDARGSRPWKATTGDGRHLFVKVTGGEQRDADWLYKLYRRIRYRNIADEPPYLTAGQKTEHEALMSLLAERAGVRTPGVVTIATGPDGDGVLVQPFVDARSLDASGTPPSPAVLADACRQVALLHRAGLAHRDLRAANILRDDSRVHLVDLSFGAGNATADQRARDLVELLVTLAGLAGAAPAVTAAVEQIGPEAVADSLPYLQRPLLSRAGRGILHDHPDLLTEIHDRIVERCPDHDDRPAPVVRVTRRSLFLLVMLGLLVHYLLPQIGQVRAALHLMLHAHPLAVAATLLGSAGTYLLSALALRLAAADRIPLGQAVLTQVAASFANRLAPGSVGGAALSLRYLNRKGMPAAEAATAVAVVRVAGAVSVVVLLPLLLPFAREPTRNIVHAATTKGLPILLAVLAILLVAAAAVAVPRLRTRGRTAVHQVAAALRALTRGHRLVRLTVVSLALTVLYGACLYFALLAVGQPVDLAVVPAVVLVSVVGEGVASAAPTPGGLGATEAALVSGLLLYGIAPDTAVAAVLIYRLATFWLPALPGYVALRMLVRRRLL</sequence>
<dbReference type="RefSeq" id="WP_375734551.1">
    <property type="nucleotide sequence ID" value="NZ_JBCGDC010000036.1"/>
</dbReference>
<evidence type="ECO:0000259" key="7">
    <source>
        <dbReference type="PROSITE" id="PS50011"/>
    </source>
</evidence>
<reference evidence="8 9" key="1">
    <citation type="submission" date="2024-04" db="EMBL/GenBank/DDBJ databases">
        <title>Polymorphospora sp. isolated from Baiyangdian Lake in Xiong'an New Area.</title>
        <authorList>
            <person name="Zhang X."/>
            <person name="Liu J."/>
        </authorList>
    </citation>
    <scope>NUCLEOTIDE SEQUENCE [LARGE SCALE GENOMIC DNA]</scope>
    <source>
        <strain evidence="8 9">2-325</strain>
    </source>
</reference>
<evidence type="ECO:0000256" key="4">
    <source>
        <dbReference type="ARBA" id="ARBA00022989"/>
    </source>
</evidence>
<keyword evidence="9" id="KW-1185">Reference proteome</keyword>
<evidence type="ECO:0000256" key="2">
    <source>
        <dbReference type="ARBA" id="ARBA00022475"/>
    </source>
</evidence>
<dbReference type="PANTHER" id="PTHR39087:SF2">
    <property type="entry name" value="UPF0104 MEMBRANE PROTEIN MJ1595"/>
    <property type="match status" value="1"/>
</dbReference>
<evidence type="ECO:0000313" key="8">
    <source>
        <dbReference type="EMBL" id="MFB6394382.1"/>
    </source>
</evidence>
<dbReference type="SUPFAM" id="SSF56112">
    <property type="entry name" value="Protein kinase-like (PK-like)"/>
    <property type="match status" value="1"/>
</dbReference>
<dbReference type="Proteomes" id="UP001582793">
    <property type="component" value="Unassembled WGS sequence"/>
</dbReference>
<feature type="transmembrane region" description="Helical" evidence="6">
    <location>
        <begin position="624"/>
        <end position="643"/>
    </location>
</feature>
<name>A0ABV5CR50_9ACTN</name>
<protein>
    <submittedName>
        <fullName evidence="8">Flippase-like domain-containing protein</fullName>
    </submittedName>
</protein>
<dbReference type="InterPro" id="IPR036938">
    <property type="entry name" value="PAP2/HPO_sf"/>
</dbReference>
<gene>
    <name evidence="8" type="ORF">AAFH96_14870</name>
</gene>
<keyword evidence="2" id="KW-1003">Cell membrane</keyword>
<dbReference type="Pfam" id="PF01569">
    <property type="entry name" value="PAP2"/>
    <property type="match status" value="1"/>
</dbReference>
<dbReference type="Gene3D" id="1.10.510.10">
    <property type="entry name" value="Transferase(Phosphotransferase) domain 1"/>
    <property type="match status" value="1"/>
</dbReference>
<dbReference type="SUPFAM" id="SSF48317">
    <property type="entry name" value="Acid phosphatase/Vanadium-dependent haloperoxidase"/>
    <property type="match status" value="1"/>
</dbReference>
<keyword evidence="3 6" id="KW-0812">Transmembrane</keyword>
<feature type="transmembrane region" description="Helical" evidence="6">
    <location>
        <begin position="670"/>
        <end position="695"/>
    </location>
</feature>
<feature type="transmembrane region" description="Helical" evidence="6">
    <location>
        <begin position="178"/>
        <end position="196"/>
    </location>
</feature>
<evidence type="ECO:0000256" key="3">
    <source>
        <dbReference type="ARBA" id="ARBA00022692"/>
    </source>
</evidence>
<evidence type="ECO:0000256" key="6">
    <source>
        <dbReference type="SAM" id="Phobius"/>
    </source>
</evidence>
<organism evidence="8 9">
    <name type="scientific">Polymorphospora lycopeni</name>
    <dbReference type="NCBI Taxonomy" id="3140240"/>
    <lineage>
        <taxon>Bacteria</taxon>
        <taxon>Bacillati</taxon>
        <taxon>Actinomycetota</taxon>
        <taxon>Actinomycetes</taxon>
        <taxon>Micromonosporales</taxon>
        <taxon>Micromonosporaceae</taxon>
        <taxon>Polymorphospora</taxon>
    </lineage>
</organism>
<feature type="transmembrane region" description="Helical" evidence="6">
    <location>
        <begin position="87"/>
        <end position="107"/>
    </location>
</feature>
<feature type="transmembrane region" description="Helical" evidence="6">
    <location>
        <begin position="155"/>
        <end position="172"/>
    </location>
</feature>
<feature type="transmembrane region" description="Helical" evidence="6">
    <location>
        <begin position="582"/>
        <end position="604"/>
    </location>
</feature>
<feature type="transmembrane region" description="Helical" evidence="6">
    <location>
        <begin position="478"/>
        <end position="496"/>
    </location>
</feature>
<keyword evidence="4 6" id="KW-1133">Transmembrane helix</keyword>
<dbReference type="InterPro" id="IPR000719">
    <property type="entry name" value="Prot_kinase_dom"/>
</dbReference>
<evidence type="ECO:0000313" key="9">
    <source>
        <dbReference type="Proteomes" id="UP001582793"/>
    </source>
</evidence>
<dbReference type="InterPro" id="IPR011009">
    <property type="entry name" value="Kinase-like_dom_sf"/>
</dbReference>
<evidence type="ECO:0000256" key="5">
    <source>
        <dbReference type="ARBA" id="ARBA00023136"/>
    </source>
</evidence>
<dbReference type="SMART" id="SM00014">
    <property type="entry name" value="acidPPc"/>
    <property type="match status" value="1"/>
</dbReference>
<evidence type="ECO:0000256" key="1">
    <source>
        <dbReference type="ARBA" id="ARBA00004651"/>
    </source>
</evidence>
<dbReference type="InterPro" id="IPR000326">
    <property type="entry name" value="PAP2/HPO"/>
</dbReference>
<feature type="transmembrane region" description="Helical" evidence="6">
    <location>
        <begin position="750"/>
        <end position="771"/>
    </location>
</feature>
<dbReference type="PROSITE" id="PS50011">
    <property type="entry name" value="PROTEIN_KINASE_DOM"/>
    <property type="match status" value="1"/>
</dbReference>
<feature type="domain" description="Protein kinase" evidence="7">
    <location>
        <begin position="220"/>
        <end position="512"/>
    </location>
</feature>
<keyword evidence="5 6" id="KW-0472">Membrane</keyword>
<dbReference type="EMBL" id="JBCGDC010000036">
    <property type="protein sequence ID" value="MFB6394382.1"/>
    <property type="molecule type" value="Genomic_DNA"/>
</dbReference>
<dbReference type="NCBIfam" id="TIGR00374">
    <property type="entry name" value="flippase-like domain"/>
    <property type="match status" value="1"/>
</dbReference>
<dbReference type="CDD" id="cd01610">
    <property type="entry name" value="PAP2_like"/>
    <property type="match status" value="1"/>
</dbReference>
<dbReference type="PANTHER" id="PTHR39087">
    <property type="entry name" value="UPF0104 MEMBRANE PROTEIN MJ1595"/>
    <property type="match status" value="1"/>
</dbReference>
<feature type="transmembrane region" description="Helical" evidence="6">
    <location>
        <begin position="55"/>
        <end position="75"/>
    </location>
</feature>
<accession>A0ABV5CR50</accession>
<feature type="transmembrane region" description="Helical" evidence="6">
    <location>
        <begin position="508"/>
        <end position="531"/>
    </location>
</feature>
<dbReference type="InterPro" id="IPR022791">
    <property type="entry name" value="L-PG_synthase/AglD"/>
</dbReference>
<feature type="transmembrane region" description="Helical" evidence="6">
    <location>
        <begin position="127"/>
        <end position="148"/>
    </location>
</feature>
<dbReference type="Gene3D" id="1.20.144.10">
    <property type="entry name" value="Phosphatidic acid phosphatase type 2/haloperoxidase"/>
    <property type="match status" value="1"/>
</dbReference>
<dbReference type="Pfam" id="PF03706">
    <property type="entry name" value="LPG_synthase_TM"/>
    <property type="match status" value="1"/>
</dbReference>
<comment type="subcellular location">
    <subcellularLocation>
        <location evidence="1">Cell membrane</location>
        <topology evidence="1">Multi-pass membrane protein</topology>
    </subcellularLocation>
</comment>
<proteinExistence type="predicted"/>